<dbReference type="InterPro" id="IPR051918">
    <property type="entry name" value="STPP_CPPED1"/>
</dbReference>
<name>A0A6V2H4J8_9STRA</name>
<evidence type="ECO:0000313" key="4">
    <source>
        <dbReference type="EMBL" id="CAE4617240.1"/>
    </source>
</evidence>
<proteinExistence type="predicted"/>
<evidence type="ECO:0000256" key="1">
    <source>
        <dbReference type="SAM" id="MobiDB-lite"/>
    </source>
</evidence>
<sequence>MMMCWRCSILCVNLLLLLLVAVLPRSITALASNNNNNHHINNNYSFRDSWSIITLGDLHMEDDMTMHNQARQDCLHALRDYPLLGSSGSSGGGNNKPFPLTRDYLQTLQESPAGDLTPNQLHLLLNRATMGELGQSHIVSLGDLGRGNKNSRHEPGDAGTTKCFQMAKQYLDGFAGIPYDLVAGNHDLEALSEFESDHDNLQAWMDCFHKPTPQFHKYIGTKTLLLGLSTVQFREAPYSSHEVYIDDKQLEWFQQMVESHPNEDGWKLLVFSHAPIMGSGLRVLQDVHIKSGCAWLNHCSSNTRNRFIQIVKQNPQIKCWSSGHFHLSHELQNTLVQVGSCTFVQVGVMGPKSTRDGRRQTRFFRGCAEDCIEIYSINHHVRVPTTTASPVDGDNQTDDGGGETKAEVRLDATIDLKTGGLIYAREQETNGDEGSGASTTTTTTERDQEWFQAYLPQEEDGCYLEDLDGSIGDTSSDKVCWWHMADGKVLGLHQGQVVEYDAETLAPLGVVVTEEQLHNREVLVVQNKTTLALVDDIKQDIEVVHPNADGSYWRKLSRSKVIRLDEQAREEVAKRWMDQNQRHRTEEDDIGKRNADE</sequence>
<dbReference type="AlphaFoldDB" id="A0A6V2H4J8"/>
<dbReference type="Gene3D" id="3.60.21.10">
    <property type="match status" value="1"/>
</dbReference>
<dbReference type="SUPFAM" id="SSF56300">
    <property type="entry name" value="Metallo-dependent phosphatases"/>
    <property type="match status" value="1"/>
</dbReference>
<keyword evidence="2" id="KW-0732">Signal</keyword>
<evidence type="ECO:0008006" key="5">
    <source>
        <dbReference type="Google" id="ProtNLM"/>
    </source>
</evidence>
<accession>A0A6V2H4J8</accession>
<dbReference type="EMBL" id="HBNS01025561">
    <property type="protein sequence ID" value="CAE4617240.1"/>
    <property type="molecule type" value="Transcribed_RNA"/>
</dbReference>
<reference evidence="4" key="1">
    <citation type="submission" date="2021-01" db="EMBL/GenBank/DDBJ databases">
        <authorList>
            <person name="Corre E."/>
            <person name="Pelletier E."/>
            <person name="Niang G."/>
            <person name="Scheremetjew M."/>
            <person name="Finn R."/>
            <person name="Kale V."/>
            <person name="Holt S."/>
            <person name="Cochrane G."/>
            <person name="Meng A."/>
            <person name="Brown T."/>
            <person name="Cohen L."/>
        </authorList>
    </citation>
    <scope>NUCLEOTIDE SEQUENCE</scope>
    <source>
        <strain evidence="4">GSO104</strain>
    </source>
</reference>
<protein>
    <recommendedName>
        <fullName evidence="5">Calcineurin-like phosphoesterase domain-containing protein</fullName>
    </recommendedName>
</protein>
<evidence type="ECO:0000313" key="3">
    <source>
        <dbReference type="EMBL" id="CAE4617238.1"/>
    </source>
</evidence>
<dbReference type="InterPro" id="IPR029052">
    <property type="entry name" value="Metallo-depent_PP-like"/>
</dbReference>
<feature type="signal peptide" evidence="2">
    <location>
        <begin position="1"/>
        <end position="29"/>
    </location>
</feature>
<feature type="region of interest" description="Disordered" evidence="1">
    <location>
        <begin position="575"/>
        <end position="597"/>
    </location>
</feature>
<dbReference type="PANTHER" id="PTHR43143:SF4">
    <property type="entry name" value="CALCINEURIN-LIKE PHOSPHOESTERASE DOMAIN-CONTAINING PROTEIN"/>
    <property type="match status" value="1"/>
</dbReference>
<gene>
    <name evidence="3" type="ORF">DBRI00130_LOCUS20160</name>
    <name evidence="4" type="ORF">DBRI00130_LOCUS20161</name>
</gene>
<dbReference type="PANTHER" id="PTHR43143">
    <property type="entry name" value="METALLOPHOSPHOESTERASE, CALCINEURIN SUPERFAMILY"/>
    <property type="match status" value="1"/>
</dbReference>
<evidence type="ECO:0000256" key="2">
    <source>
        <dbReference type="SAM" id="SignalP"/>
    </source>
</evidence>
<feature type="chain" id="PRO_5036394125" description="Calcineurin-like phosphoesterase domain-containing protein" evidence="2">
    <location>
        <begin position="30"/>
        <end position="597"/>
    </location>
</feature>
<organism evidence="4">
    <name type="scientific">Ditylum brightwellii</name>
    <dbReference type="NCBI Taxonomy" id="49249"/>
    <lineage>
        <taxon>Eukaryota</taxon>
        <taxon>Sar</taxon>
        <taxon>Stramenopiles</taxon>
        <taxon>Ochrophyta</taxon>
        <taxon>Bacillariophyta</taxon>
        <taxon>Mediophyceae</taxon>
        <taxon>Lithodesmiophycidae</taxon>
        <taxon>Lithodesmiales</taxon>
        <taxon>Lithodesmiaceae</taxon>
        <taxon>Ditylum</taxon>
    </lineage>
</organism>
<dbReference type="EMBL" id="HBNS01025560">
    <property type="protein sequence ID" value="CAE4617238.1"/>
    <property type="molecule type" value="Transcribed_RNA"/>
</dbReference>